<reference evidence="3 4" key="1">
    <citation type="journal article" date="2012" name="Genome Biol.">
        <title>Genome and low-iron response of an oceanic diatom adapted to chronic iron limitation.</title>
        <authorList>
            <person name="Lommer M."/>
            <person name="Specht M."/>
            <person name="Roy A.S."/>
            <person name="Kraemer L."/>
            <person name="Andreson R."/>
            <person name="Gutowska M.A."/>
            <person name="Wolf J."/>
            <person name="Bergner S.V."/>
            <person name="Schilhabel M.B."/>
            <person name="Klostermeier U.C."/>
            <person name="Beiko R.G."/>
            <person name="Rosenstiel P."/>
            <person name="Hippler M."/>
            <person name="Laroche J."/>
        </authorList>
    </citation>
    <scope>NUCLEOTIDE SEQUENCE [LARGE SCALE GENOMIC DNA]</scope>
    <source>
        <strain evidence="3 4">CCMP1005</strain>
    </source>
</reference>
<dbReference type="Proteomes" id="UP000266841">
    <property type="component" value="Unassembled WGS sequence"/>
</dbReference>
<sequence length="241" mass="26312">MGGEEVGATRPTAPADGDGITPATSDRICRHMSFDHASTCHAIVLESLSAHQSLRCSIKNARMKSIDLTGYSLAFVLCDGSSCSMESVRIPFDPPLKCSAEARPRLVAAHHRALSPKVAWLVIDPMMRTIFGVCILLGTGTFIGREGLTALIDDTPWALSIAQAVFGSSSFFAKMVIWSWYFSLTAHTAEAVYTAYLCRTKLKLGTLTTTKWFLLNVVTGFPIMRKVTEFVSVDRDAKLKT</sequence>
<proteinExistence type="predicted"/>
<keyword evidence="4" id="KW-1185">Reference proteome</keyword>
<name>K0SK49_THAOC</name>
<dbReference type="InterPro" id="IPR028110">
    <property type="entry name" value="TMEM254"/>
</dbReference>
<dbReference type="Pfam" id="PF10615">
    <property type="entry name" value="DUF2470"/>
    <property type="match status" value="1"/>
</dbReference>
<dbReference type="AlphaFoldDB" id="K0SK49"/>
<evidence type="ECO:0000259" key="2">
    <source>
        <dbReference type="Pfam" id="PF10615"/>
    </source>
</evidence>
<gene>
    <name evidence="3" type="ORF">THAOC_13450</name>
</gene>
<dbReference type="InterPro" id="IPR037119">
    <property type="entry name" value="Haem_oxidase_HugZ-like_sf"/>
</dbReference>
<evidence type="ECO:0000313" key="3">
    <source>
        <dbReference type="EMBL" id="EJK65670.1"/>
    </source>
</evidence>
<dbReference type="Gene3D" id="3.20.180.10">
    <property type="entry name" value="PNP-oxidase-like"/>
    <property type="match status" value="1"/>
</dbReference>
<dbReference type="OrthoDB" id="45008at2759"/>
<dbReference type="PANTHER" id="PTHR37783:SF1">
    <property type="entry name" value="MEMBRANE PROTEIN, PUTATIVE (AFU_ORTHOLOGUE AFUA_1G04315)-RELATED"/>
    <property type="match status" value="1"/>
</dbReference>
<dbReference type="eggNOG" id="ENOG502SC0F">
    <property type="taxonomic scope" value="Eukaryota"/>
</dbReference>
<dbReference type="InterPro" id="IPR019595">
    <property type="entry name" value="DUF2470"/>
</dbReference>
<dbReference type="OMA" id="HASTCHA"/>
<dbReference type="Pfam" id="PF14934">
    <property type="entry name" value="TMEM254"/>
    <property type="match status" value="1"/>
</dbReference>
<comment type="caution">
    <text evidence="3">The sequence shown here is derived from an EMBL/GenBank/DDBJ whole genome shotgun (WGS) entry which is preliminary data.</text>
</comment>
<feature type="region of interest" description="Disordered" evidence="1">
    <location>
        <begin position="1"/>
        <end position="21"/>
    </location>
</feature>
<evidence type="ECO:0000256" key="1">
    <source>
        <dbReference type="SAM" id="MobiDB-lite"/>
    </source>
</evidence>
<accession>K0SK49</accession>
<dbReference type="EMBL" id="AGNL01015589">
    <property type="protein sequence ID" value="EJK65670.1"/>
    <property type="molecule type" value="Genomic_DNA"/>
</dbReference>
<feature type="domain" description="DUF2470" evidence="2">
    <location>
        <begin position="25"/>
        <end position="108"/>
    </location>
</feature>
<organism evidence="3 4">
    <name type="scientific">Thalassiosira oceanica</name>
    <name type="common">Marine diatom</name>
    <dbReference type="NCBI Taxonomy" id="159749"/>
    <lineage>
        <taxon>Eukaryota</taxon>
        <taxon>Sar</taxon>
        <taxon>Stramenopiles</taxon>
        <taxon>Ochrophyta</taxon>
        <taxon>Bacillariophyta</taxon>
        <taxon>Coscinodiscophyceae</taxon>
        <taxon>Thalassiosirophycidae</taxon>
        <taxon>Thalassiosirales</taxon>
        <taxon>Thalassiosiraceae</taxon>
        <taxon>Thalassiosira</taxon>
    </lineage>
</organism>
<evidence type="ECO:0000313" key="4">
    <source>
        <dbReference type="Proteomes" id="UP000266841"/>
    </source>
</evidence>
<dbReference type="PANTHER" id="PTHR37783">
    <property type="entry name" value="MEMBRANE PROTEIN, PUTATIVE (AFU_ORTHOLOGUE AFUA_1G04315)-RELATED"/>
    <property type="match status" value="1"/>
</dbReference>
<protein>
    <recommendedName>
        <fullName evidence="2">DUF2470 domain-containing protein</fullName>
    </recommendedName>
</protein>